<evidence type="ECO:0000256" key="2">
    <source>
        <dbReference type="ARBA" id="ARBA00022723"/>
    </source>
</evidence>
<name>A0A396S7Y1_9BACL</name>
<dbReference type="GO" id="GO:0030313">
    <property type="term" value="C:cell envelope"/>
    <property type="evidence" value="ECO:0007669"/>
    <property type="project" value="UniProtKB-SubCell"/>
</dbReference>
<dbReference type="GO" id="GO:0005886">
    <property type="term" value="C:plasma membrane"/>
    <property type="evidence" value="ECO:0007669"/>
    <property type="project" value="TreeGrafter"/>
</dbReference>
<feature type="chain" id="PRO_5017360614" evidence="7">
    <location>
        <begin position="25"/>
        <end position="185"/>
    </location>
</feature>
<dbReference type="EMBL" id="QWEI01000009">
    <property type="protein sequence ID" value="RHW33994.1"/>
    <property type="molecule type" value="Genomic_DNA"/>
</dbReference>
<keyword evidence="6" id="KW-0472">Membrane</keyword>
<dbReference type="GO" id="GO:0006825">
    <property type="term" value="P:copper ion transport"/>
    <property type="evidence" value="ECO:0007669"/>
    <property type="project" value="InterPro"/>
</dbReference>
<dbReference type="SUPFAM" id="SSF81296">
    <property type="entry name" value="E set domains"/>
    <property type="match status" value="1"/>
</dbReference>
<feature type="compositionally biased region" description="Low complexity" evidence="5">
    <location>
        <begin position="134"/>
        <end position="152"/>
    </location>
</feature>
<feature type="region of interest" description="Disordered" evidence="5">
    <location>
        <begin position="128"/>
        <end position="157"/>
    </location>
</feature>
<keyword evidence="6" id="KW-0812">Transmembrane</keyword>
<proteinExistence type="predicted"/>
<dbReference type="Proteomes" id="UP000265692">
    <property type="component" value="Unassembled WGS sequence"/>
</dbReference>
<dbReference type="Pfam" id="PF04234">
    <property type="entry name" value="CopC"/>
    <property type="match status" value="1"/>
</dbReference>
<evidence type="ECO:0000256" key="5">
    <source>
        <dbReference type="SAM" id="MobiDB-lite"/>
    </source>
</evidence>
<keyword evidence="3 7" id="KW-0732">Signal</keyword>
<dbReference type="PANTHER" id="PTHR34820:SF4">
    <property type="entry name" value="INNER MEMBRANE PROTEIN YEBZ"/>
    <property type="match status" value="1"/>
</dbReference>
<comment type="subcellular location">
    <subcellularLocation>
        <location evidence="1">Cell envelope</location>
    </subcellularLocation>
</comment>
<evidence type="ECO:0000313" key="9">
    <source>
        <dbReference type="EMBL" id="RHW33994.1"/>
    </source>
</evidence>
<dbReference type="InterPro" id="IPR014756">
    <property type="entry name" value="Ig_E-set"/>
</dbReference>
<dbReference type="InterPro" id="IPR007348">
    <property type="entry name" value="CopC_dom"/>
</dbReference>
<dbReference type="Gene3D" id="2.60.40.1220">
    <property type="match status" value="1"/>
</dbReference>
<feature type="domain" description="CopC" evidence="8">
    <location>
        <begin position="25"/>
        <end position="117"/>
    </location>
</feature>
<dbReference type="GO" id="GO:0042597">
    <property type="term" value="C:periplasmic space"/>
    <property type="evidence" value="ECO:0007669"/>
    <property type="project" value="InterPro"/>
</dbReference>
<comment type="caution">
    <text evidence="9">The sequence shown here is derived from an EMBL/GenBank/DDBJ whole genome shotgun (WGS) entry which is preliminary data.</text>
</comment>
<sequence>MLKRFTIAAAAVLLATTISHTAFAHSNLGASNPADGEVVAEPLNEITLEFEGQIEQGSFIEVTTTSGQAVEIQDITIGEGTLTGTVAEPLPNGDYSVNWSIISADGHPLEGDFSFKVDVPVTEAEEVSEEAAEASETTGTAEETTEANNQTTEAEEESSSGATILIVVLVIAILAGGIFFFKKRK</sequence>
<feature type="signal peptide" evidence="7">
    <location>
        <begin position="1"/>
        <end position="24"/>
    </location>
</feature>
<dbReference type="AlphaFoldDB" id="A0A396S7Y1"/>
<dbReference type="PANTHER" id="PTHR34820">
    <property type="entry name" value="INNER MEMBRANE PROTEIN YEBZ"/>
    <property type="match status" value="1"/>
</dbReference>
<accession>A0A396S7Y1</accession>
<evidence type="ECO:0000256" key="6">
    <source>
        <dbReference type="SAM" id="Phobius"/>
    </source>
</evidence>
<keyword evidence="10" id="KW-1185">Reference proteome</keyword>
<evidence type="ECO:0000256" key="4">
    <source>
        <dbReference type="ARBA" id="ARBA00023008"/>
    </source>
</evidence>
<dbReference type="GO" id="GO:0005507">
    <property type="term" value="F:copper ion binding"/>
    <property type="evidence" value="ECO:0007669"/>
    <property type="project" value="InterPro"/>
</dbReference>
<evidence type="ECO:0000313" key="10">
    <source>
        <dbReference type="Proteomes" id="UP000265692"/>
    </source>
</evidence>
<organism evidence="9 10">
    <name type="scientific">Ureibacillus yapensis</name>
    <dbReference type="NCBI Taxonomy" id="2304605"/>
    <lineage>
        <taxon>Bacteria</taxon>
        <taxon>Bacillati</taxon>
        <taxon>Bacillota</taxon>
        <taxon>Bacilli</taxon>
        <taxon>Bacillales</taxon>
        <taxon>Caryophanaceae</taxon>
        <taxon>Ureibacillus</taxon>
    </lineage>
</organism>
<evidence type="ECO:0000256" key="1">
    <source>
        <dbReference type="ARBA" id="ARBA00004196"/>
    </source>
</evidence>
<keyword evidence="6" id="KW-1133">Transmembrane helix</keyword>
<keyword evidence="4" id="KW-0186">Copper</keyword>
<dbReference type="InterPro" id="IPR014755">
    <property type="entry name" value="Cu-Rt/internalin_Ig-like"/>
</dbReference>
<evidence type="ECO:0000256" key="7">
    <source>
        <dbReference type="SAM" id="SignalP"/>
    </source>
</evidence>
<protein>
    <submittedName>
        <fullName evidence="9">Copper resistance protein CopC</fullName>
    </submittedName>
</protein>
<evidence type="ECO:0000259" key="8">
    <source>
        <dbReference type="Pfam" id="PF04234"/>
    </source>
</evidence>
<dbReference type="GO" id="GO:0046688">
    <property type="term" value="P:response to copper ion"/>
    <property type="evidence" value="ECO:0007669"/>
    <property type="project" value="InterPro"/>
</dbReference>
<feature type="transmembrane region" description="Helical" evidence="6">
    <location>
        <begin position="161"/>
        <end position="181"/>
    </location>
</feature>
<reference evidence="9 10" key="1">
    <citation type="submission" date="2018-08" db="EMBL/GenBank/DDBJ databases">
        <title>Lysinibacillus sp. YLB-03 draft genome sequence.</title>
        <authorList>
            <person name="Yu L."/>
        </authorList>
    </citation>
    <scope>NUCLEOTIDE SEQUENCE [LARGE SCALE GENOMIC DNA]</scope>
    <source>
        <strain evidence="9 10">YLB-03</strain>
    </source>
</reference>
<dbReference type="InterPro" id="IPR032694">
    <property type="entry name" value="CopC/D"/>
</dbReference>
<keyword evidence="2" id="KW-0479">Metal-binding</keyword>
<evidence type="ECO:0000256" key="3">
    <source>
        <dbReference type="ARBA" id="ARBA00022729"/>
    </source>
</evidence>
<gene>
    <name evidence="9" type="ORF">D1B33_14410</name>
</gene>